<proteinExistence type="predicted"/>
<feature type="region of interest" description="Disordered" evidence="9">
    <location>
        <begin position="272"/>
        <end position="322"/>
    </location>
</feature>
<accession>A0A139WBH0</accession>
<protein>
    <recommendedName>
        <fullName evidence="10">RRM domain-containing protein</fullName>
    </recommendedName>
</protein>
<feature type="compositionally biased region" description="Low complexity" evidence="9">
    <location>
        <begin position="465"/>
        <end position="482"/>
    </location>
</feature>
<evidence type="ECO:0000256" key="3">
    <source>
        <dbReference type="ARBA" id="ARBA00022884"/>
    </source>
</evidence>
<dbReference type="PANTHER" id="PTHR15528:SF11">
    <property type="entry name" value="FI18188P1"/>
    <property type="match status" value="1"/>
</dbReference>
<keyword evidence="7" id="KW-0539">Nucleus</keyword>
<dbReference type="AlphaFoldDB" id="A0A139WBH0"/>
<dbReference type="GO" id="GO:0003713">
    <property type="term" value="F:transcription coactivator activity"/>
    <property type="evidence" value="ECO:0000318"/>
    <property type="project" value="GO_Central"/>
</dbReference>
<dbReference type="InterPro" id="IPR000504">
    <property type="entry name" value="RRM_dom"/>
</dbReference>
<organism evidence="11 12">
    <name type="scientific">Tribolium castaneum</name>
    <name type="common">Red flour beetle</name>
    <dbReference type="NCBI Taxonomy" id="7070"/>
    <lineage>
        <taxon>Eukaryota</taxon>
        <taxon>Metazoa</taxon>
        <taxon>Ecdysozoa</taxon>
        <taxon>Arthropoda</taxon>
        <taxon>Hexapoda</taxon>
        <taxon>Insecta</taxon>
        <taxon>Pterygota</taxon>
        <taxon>Neoptera</taxon>
        <taxon>Endopterygota</taxon>
        <taxon>Coleoptera</taxon>
        <taxon>Polyphaga</taxon>
        <taxon>Cucujiformia</taxon>
        <taxon>Tenebrionidae</taxon>
        <taxon>Tenebrionidae incertae sedis</taxon>
        <taxon>Tribolium</taxon>
    </lineage>
</organism>
<sequence>MDTGLLNLEEHFSTYYVCEPDEQSCSDDNNRSYFNEWEDERELNGDIGLIPEPSSFCGSLKGMSDITDSPPSLLFQKMIDWSTSIYVDGVDAFPPEEAVSHHFTDQDVEQKLQTNLATSELSSCFNDKDVNNFDLAKYINESAFTDSRKVKSVGKKIDKQAQKYIIEDKDDNFDTSDEVDVETVFEGASLPVLEANDAFSLLEQFEASEKPPLANAKHNENLSSDFGFSSSLVNNLEMDVNHISSSSIEIFDKIPKAPIDIFDEDVNLFEDDSQTVKESPQTEILDKPKEQEKSKDEEVKTKQEAKTTKPQPSESNTSHNYTKNKQILDALPQELIARINESGKRKTITVIPPIPAKKRGASRSTESVSIHRNKIVKVAVNEQVHFDHDYCATPSPYPKEPQKDSGFQSSEEDDRSVIRNQPTVKTADGKLMVSLLKVNTIRSNNHNQKKKLNLEEYKKRRLINSNATSQSNSPASSTCSSPLPEDENLKRLKHQEKLMKMAADLLNTPAKSTKTDVALPALKPVVQNPPPQRIVVPQKITPPPDLEVKTYVSIGTNTDISSINCNKTILASTQQLEEIKPLLQKVSNKINSNSFITSLIENIPKVKTKTTAFVKSENQEVVREDKIIHYLKKDREPVKTVSVGSQTDFDEGVGDDMESRYRRRIDRSPSVSSSGSSRTRHRRRRSSSSSSRSSHSSYSSSSSSTSSRSSRSRSRSISPKRQRQYSAERLREVEERRVIYVGRITKGTTKEDLRRRFITFGPITNVSLHFRDYGDNYGFVTFANKEDAYEAVEHGNDGHVYPKYDLSFGGRRIFCKTSYSDLDNMREDDYNYYTSRAPENSFDALLRAAQEKIRKRKP</sequence>
<feature type="compositionally biased region" description="Polar residues" evidence="9">
    <location>
        <begin position="308"/>
        <end position="322"/>
    </location>
</feature>
<dbReference type="InterPro" id="IPR034605">
    <property type="entry name" value="PGC-1"/>
</dbReference>
<keyword evidence="5" id="KW-0010">Activator</keyword>
<dbReference type="GO" id="GO:0045944">
    <property type="term" value="P:positive regulation of transcription by RNA polymerase II"/>
    <property type="evidence" value="ECO:0000318"/>
    <property type="project" value="GO_Central"/>
</dbReference>
<dbReference type="GO" id="GO:0097009">
    <property type="term" value="P:energy homeostasis"/>
    <property type="evidence" value="ECO:0000318"/>
    <property type="project" value="GO_Central"/>
</dbReference>
<dbReference type="GO" id="GO:0005634">
    <property type="term" value="C:nucleus"/>
    <property type="evidence" value="ECO:0000318"/>
    <property type="project" value="GO_Central"/>
</dbReference>
<dbReference type="Gene3D" id="3.30.70.330">
    <property type="match status" value="1"/>
</dbReference>
<dbReference type="STRING" id="7070.A0A139WBH0"/>
<feature type="region of interest" description="Disordered" evidence="9">
    <location>
        <begin position="389"/>
        <end position="425"/>
    </location>
</feature>
<reference evidence="11 12" key="2">
    <citation type="journal article" date="2010" name="Nucleic Acids Res.">
        <title>BeetleBase in 2010: revisions to provide comprehensive genomic information for Tribolium castaneum.</title>
        <authorList>
            <person name="Kim H.S."/>
            <person name="Murphy T."/>
            <person name="Xia J."/>
            <person name="Caragea D."/>
            <person name="Park Y."/>
            <person name="Beeman R.W."/>
            <person name="Lorenzen M.D."/>
            <person name="Butcher S."/>
            <person name="Manak J.R."/>
            <person name="Brown S.J."/>
        </authorList>
    </citation>
    <scope>GENOME REANNOTATION</scope>
    <source>
        <strain evidence="11 12">Georgia GA2</strain>
    </source>
</reference>
<reference evidence="11 12" key="1">
    <citation type="journal article" date="2008" name="Nature">
        <title>The genome of the model beetle and pest Tribolium castaneum.</title>
        <authorList>
            <consortium name="Tribolium Genome Sequencing Consortium"/>
            <person name="Richards S."/>
            <person name="Gibbs R.A."/>
            <person name="Weinstock G.M."/>
            <person name="Brown S.J."/>
            <person name="Denell R."/>
            <person name="Beeman R.W."/>
            <person name="Gibbs R."/>
            <person name="Beeman R.W."/>
            <person name="Brown S.J."/>
            <person name="Bucher G."/>
            <person name="Friedrich M."/>
            <person name="Grimmelikhuijzen C.J."/>
            <person name="Klingler M."/>
            <person name="Lorenzen M."/>
            <person name="Richards S."/>
            <person name="Roth S."/>
            <person name="Schroder R."/>
            <person name="Tautz D."/>
            <person name="Zdobnov E.M."/>
            <person name="Muzny D."/>
            <person name="Gibbs R.A."/>
            <person name="Weinstock G.M."/>
            <person name="Attaway T."/>
            <person name="Bell S."/>
            <person name="Buhay C.J."/>
            <person name="Chandrabose M.N."/>
            <person name="Chavez D."/>
            <person name="Clerk-Blankenburg K.P."/>
            <person name="Cree A."/>
            <person name="Dao M."/>
            <person name="Davis C."/>
            <person name="Chacko J."/>
            <person name="Dinh H."/>
            <person name="Dugan-Rocha S."/>
            <person name="Fowler G."/>
            <person name="Garner T.T."/>
            <person name="Garnes J."/>
            <person name="Gnirke A."/>
            <person name="Hawes A."/>
            <person name="Hernandez J."/>
            <person name="Hines S."/>
            <person name="Holder M."/>
            <person name="Hume J."/>
            <person name="Jhangiani S.N."/>
            <person name="Joshi V."/>
            <person name="Khan Z.M."/>
            <person name="Jackson L."/>
            <person name="Kovar C."/>
            <person name="Kowis A."/>
            <person name="Lee S."/>
            <person name="Lewis L.R."/>
            <person name="Margolis J."/>
            <person name="Morgan M."/>
            <person name="Nazareth L.V."/>
            <person name="Nguyen N."/>
            <person name="Okwuonu G."/>
            <person name="Parker D."/>
            <person name="Richards S."/>
            <person name="Ruiz S.J."/>
            <person name="Santibanez J."/>
            <person name="Savard J."/>
            <person name="Scherer S.E."/>
            <person name="Schneider B."/>
            <person name="Sodergren E."/>
            <person name="Tautz D."/>
            <person name="Vattahil S."/>
            <person name="Villasana D."/>
            <person name="White C.S."/>
            <person name="Wright R."/>
            <person name="Park Y."/>
            <person name="Beeman R.W."/>
            <person name="Lord J."/>
            <person name="Oppert B."/>
            <person name="Lorenzen M."/>
            <person name="Brown S."/>
            <person name="Wang L."/>
            <person name="Savard J."/>
            <person name="Tautz D."/>
            <person name="Richards S."/>
            <person name="Weinstock G."/>
            <person name="Gibbs R.A."/>
            <person name="Liu Y."/>
            <person name="Worley K."/>
            <person name="Weinstock G."/>
            <person name="Elsik C.G."/>
            <person name="Reese J.T."/>
            <person name="Elhaik E."/>
            <person name="Landan G."/>
            <person name="Graur D."/>
            <person name="Arensburger P."/>
            <person name="Atkinson P."/>
            <person name="Beeman R.W."/>
            <person name="Beidler J."/>
            <person name="Brown S.J."/>
            <person name="Demuth J.P."/>
            <person name="Drury D.W."/>
            <person name="Du Y.Z."/>
            <person name="Fujiwara H."/>
            <person name="Lorenzen M."/>
            <person name="Maselli V."/>
            <person name="Osanai M."/>
            <person name="Park Y."/>
            <person name="Robertson H.M."/>
            <person name="Tu Z."/>
            <person name="Wang J.J."/>
            <person name="Wang S."/>
            <person name="Richards S."/>
            <person name="Song H."/>
            <person name="Zhang L."/>
            <person name="Sodergren E."/>
            <person name="Werner D."/>
            <person name="Stanke M."/>
            <person name="Morgenstern B."/>
            <person name="Solovyev V."/>
            <person name="Kosarev P."/>
            <person name="Brown G."/>
            <person name="Chen H.C."/>
            <person name="Ermolaeva O."/>
            <person name="Hlavina W."/>
            <person name="Kapustin Y."/>
            <person name="Kiryutin B."/>
            <person name="Kitts P."/>
            <person name="Maglott D."/>
            <person name="Pruitt K."/>
            <person name="Sapojnikov V."/>
            <person name="Souvorov A."/>
            <person name="Mackey A.J."/>
            <person name="Waterhouse R.M."/>
            <person name="Wyder S."/>
            <person name="Zdobnov E.M."/>
            <person name="Zdobnov E.M."/>
            <person name="Wyder S."/>
            <person name="Kriventseva E.V."/>
            <person name="Kadowaki T."/>
            <person name="Bork P."/>
            <person name="Aranda M."/>
            <person name="Bao R."/>
            <person name="Beermann A."/>
            <person name="Berns N."/>
            <person name="Bolognesi R."/>
            <person name="Bonneton F."/>
            <person name="Bopp D."/>
            <person name="Brown S.J."/>
            <person name="Bucher G."/>
            <person name="Butts T."/>
            <person name="Chaumot A."/>
            <person name="Denell R.E."/>
            <person name="Ferrier D.E."/>
            <person name="Friedrich M."/>
            <person name="Gordon C.M."/>
            <person name="Jindra M."/>
            <person name="Klingler M."/>
            <person name="Lan Q."/>
            <person name="Lattorff H.M."/>
            <person name="Laudet V."/>
            <person name="von Levetsow C."/>
            <person name="Liu Z."/>
            <person name="Lutz R."/>
            <person name="Lynch J.A."/>
            <person name="da Fonseca R.N."/>
            <person name="Posnien N."/>
            <person name="Reuter R."/>
            <person name="Roth S."/>
            <person name="Savard J."/>
            <person name="Schinko J.B."/>
            <person name="Schmitt C."/>
            <person name="Schoppmeier M."/>
            <person name="Schroder R."/>
            <person name="Shippy T.D."/>
            <person name="Simonnet F."/>
            <person name="Marques-Souza H."/>
            <person name="Tautz D."/>
            <person name="Tomoyasu Y."/>
            <person name="Trauner J."/>
            <person name="Van der Zee M."/>
            <person name="Vervoort M."/>
            <person name="Wittkopp N."/>
            <person name="Wimmer E.A."/>
            <person name="Yang X."/>
            <person name="Jones A.K."/>
            <person name="Sattelle D.B."/>
            <person name="Ebert P.R."/>
            <person name="Nelson D."/>
            <person name="Scott J.G."/>
            <person name="Beeman R.W."/>
            <person name="Muthukrishnan S."/>
            <person name="Kramer K.J."/>
            <person name="Arakane Y."/>
            <person name="Beeman R.W."/>
            <person name="Zhu Q."/>
            <person name="Hogenkamp D."/>
            <person name="Dixit R."/>
            <person name="Oppert B."/>
            <person name="Jiang H."/>
            <person name="Zou Z."/>
            <person name="Marshall J."/>
            <person name="Elpidina E."/>
            <person name="Vinokurov K."/>
            <person name="Oppert C."/>
            <person name="Zou Z."/>
            <person name="Evans J."/>
            <person name="Lu Z."/>
            <person name="Zhao P."/>
            <person name="Sumathipala N."/>
            <person name="Altincicek B."/>
            <person name="Vilcinskas A."/>
            <person name="Williams M."/>
            <person name="Hultmark D."/>
            <person name="Hetru C."/>
            <person name="Jiang H."/>
            <person name="Grimmelikhuijzen C.J."/>
            <person name="Hauser F."/>
            <person name="Cazzamali G."/>
            <person name="Williamson M."/>
            <person name="Park Y."/>
            <person name="Li B."/>
            <person name="Tanaka Y."/>
            <person name="Predel R."/>
            <person name="Neupert S."/>
            <person name="Schachtner J."/>
            <person name="Verleyen P."/>
            <person name="Raible F."/>
            <person name="Bork P."/>
            <person name="Friedrich M."/>
            <person name="Walden K.K."/>
            <person name="Robertson H.M."/>
            <person name="Angeli S."/>
            <person name="Foret S."/>
            <person name="Bucher G."/>
            <person name="Schuetz S."/>
            <person name="Maleszka R."/>
            <person name="Wimmer E.A."/>
            <person name="Beeman R.W."/>
            <person name="Lorenzen M."/>
            <person name="Tomoyasu Y."/>
            <person name="Miller S.C."/>
            <person name="Grossmann D."/>
            <person name="Bucher G."/>
        </authorList>
    </citation>
    <scope>NUCLEOTIDE SEQUENCE [LARGE SCALE GENOMIC DNA]</scope>
    <source>
        <strain evidence="11 12">Georgia GA2</strain>
    </source>
</reference>
<evidence type="ECO:0000313" key="11">
    <source>
        <dbReference type="EMBL" id="KYB25243.1"/>
    </source>
</evidence>
<dbReference type="Pfam" id="PF00076">
    <property type="entry name" value="RRM_1"/>
    <property type="match status" value="1"/>
</dbReference>
<feature type="compositionally biased region" description="Low complexity" evidence="9">
    <location>
        <begin position="668"/>
        <end position="677"/>
    </location>
</feature>
<evidence type="ECO:0000259" key="10">
    <source>
        <dbReference type="PROSITE" id="PS50102"/>
    </source>
</evidence>
<evidence type="ECO:0000256" key="6">
    <source>
        <dbReference type="ARBA" id="ARBA00023163"/>
    </source>
</evidence>
<feature type="region of interest" description="Disordered" evidence="9">
    <location>
        <begin position="639"/>
        <end position="729"/>
    </location>
</feature>
<keyword evidence="2" id="KW-0597">Phosphoprotein</keyword>
<evidence type="ECO:0000256" key="1">
    <source>
        <dbReference type="ARBA" id="ARBA00004123"/>
    </source>
</evidence>
<dbReference type="PROSITE" id="PS50102">
    <property type="entry name" value="RRM"/>
    <property type="match status" value="1"/>
</dbReference>
<keyword evidence="12" id="KW-1185">Reference proteome</keyword>
<dbReference type="PANTHER" id="PTHR15528">
    <property type="entry name" value="PEROXISOME PROLIFERATOR ACTIVATED RECEPTOR GAMMA COACTIVATOR 1 PGC-1 -RELATED"/>
    <property type="match status" value="1"/>
</dbReference>
<dbReference type="InParanoid" id="A0A139WBH0"/>
<name>A0A139WBH0_TRICA</name>
<feature type="region of interest" description="Disordered" evidence="9">
    <location>
        <begin position="464"/>
        <end position="485"/>
    </location>
</feature>
<evidence type="ECO:0000256" key="7">
    <source>
        <dbReference type="ARBA" id="ARBA00023242"/>
    </source>
</evidence>
<dbReference type="KEGG" id="tca:655626"/>
<keyword evidence="3 8" id="KW-0694">RNA-binding</keyword>
<feature type="compositionally biased region" description="Basic and acidic residues" evidence="9">
    <location>
        <begin position="284"/>
        <end position="307"/>
    </location>
</feature>
<evidence type="ECO:0000313" key="12">
    <source>
        <dbReference type="Proteomes" id="UP000007266"/>
    </source>
</evidence>
<feature type="compositionally biased region" description="Basic residues" evidence="9">
    <location>
        <begin position="710"/>
        <end position="723"/>
    </location>
</feature>
<comment type="subcellular location">
    <subcellularLocation>
        <location evidence="1">Nucleus</location>
    </subcellularLocation>
</comment>
<keyword evidence="6" id="KW-0804">Transcription</keyword>
<feature type="compositionally biased region" description="Low complexity" evidence="9">
    <location>
        <begin position="687"/>
        <end position="709"/>
    </location>
</feature>
<dbReference type="Proteomes" id="UP000007266">
    <property type="component" value="Linkage group 9"/>
</dbReference>
<dbReference type="SMART" id="SM00360">
    <property type="entry name" value="RRM"/>
    <property type="match status" value="1"/>
</dbReference>
<dbReference type="OrthoDB" id="10047851at2759"/>
<evidence type="ECO:0000256" key="4">
    <source>
        <dbReference type="ARBA" id="ARBA00023015"/>
    </source>
</evidence>
<gene>
    <name evidence="11" type="primary">AUGUSTUS-3.0.2_11963</name>
    <name evidence="11" type="ORF">TcasGA2_TC011963</name>
</gene>
<feature type="domain" description="RRM" evidence="10">
    <location>
        <begin position="737"/>
        <end position="820"/>
    </location>
</feature>
<keyword evidence="4" id="KW-0805">Transcription regulation</keyword>
<dbReference type="SUPFAM" id="SSF54928">
    <property type="entry name" value="RNA-binding domain, RBD"/>
    <property type="match status" value="1"/>
</dbReference>
<evidence type="ECO:0000256" key="2">
    <source>
        <dbReference type="ARBA" id="ARBA00022553"/>
    </source>
</evidence>
<dbReference type="GO" id="GO:0003723">
    <property type="term" value="F:RNA binding"/>
    <property type="evidence" value="ECO:0007669"/>
    <property type="project" value="UniProtKB-UniRule"/>
</dbReference>
<evidence type="ECO:0000256" key="5">
    <source>
        <dbReference type="ARBA" id="ARBA00023159"/>
    </source>
</evidence>
<dbReference type="InterPro" id="IPR012677">
    <property type="entry name" value="Nucleotide-bd_a/b_plait_sf"/>
</dbReference>
<evidence type="ECO:0000256" key="8">
    <source>
        <dbReference type="PROSITE-ProRule" id="PRU00176"/>
    </source>
</evidence>
<evidence type="ECO:0000256" key="9">
    <source>
        <dbReference type="SAM" id="MobiDB-lite"/>
    </source>
</evidence>
<dbReference type="InterPro" id="IPR035979">
    <property type="entry name" value="RBD_domain_sf"/>
</dbReference>
<dbReference type="EMBL" id="KQ971372">
    <property type="protein sequence ID" value="KYB25243.1"/>
    <property type="molecule type" value="Genomic_DNA"/>
</dbReference>